<reference evidence="7" key="1">
    <citation type="submission" date="2024-03" db="EMBL/GenBank/DDBJ databases">
        <authorList>
            <consortium name="ELIXIR-Norway"/>
            <consortium name="Elixir Norway"/>
        </authorList>
    </citation>
    <scope>NUCLEOTIDE SEQUENCE</scope>
</reference>
<evidence type="ECO:0000256" key="2">
    <source>
        <dbReference type="ARBA" id="ARBA00008127"/>
    </source>
</evidence>
<feature type="region of interest" description="Disordered" evidence="6">
    <location>
        <begin position="91"/>
        <end position="128"/>
    </location>
</feature>
<keyword evidence="4" id="KW-0732">Signal</keyword>
<keyword evidence="3" id="KW-0964">Secreted</keyword>
<evidence type="ECO:0008006" key="9">
    <source>
        <dbReference type="Google" id="ProtNLM"/>
    </source>
</evidence>
<evidence type="ECO:0000313" key="8">
    <source>
        <dbReference type="Proteomes" id="UP001497522"/>
    </source>
</evidence>
<keyword evidence="5" id="KW-1015">Disulfide bond</keyword>
<gene>
    <name evidence="7" type="ORF">CSSPJE1EN2_LOCUS6595</name>
</gene>
<evidence type="ECO:0000256" key="5">
    <source>
        <dbReference type="ARBA" id="ARBA00023157"/>
    </source>
</evidence>
<dbReference type="PANTHER" id="PTHR33109:SF3">
    <property type="entry name" value="EPIDERMAL PATTERNING FACTOR-LIKE PROTEIN"/>
    <property type="match status" value="1"/>
</dbReference>
<evidence type="ECO:0000256" key="6">
    <source>
        <dbReference type="SAM" id="MobiDB-lite"/>
    </source>
</evidence>
<proteinExistence type="inferred from homology"/>
<protein>
    <recommendedName>
        <fullName evidence="9">Epidermal patterning factor-like protein</fullName>
    </recommendedName>
</protein>
<evidence type="ECO:0000256" key="1">
    <source>
        <dbReference type="ARBA" id="ARBA00004613"/>
    </source>
</evidence>
<sequence>MLPGLLTYKTVCRCSSLRLILLHLMMMATTAAGGRAGLVFSHGRLLASPNLLLQLDHESQPTIEEVTQISDRSSMLGHSNELSSNATIQQERLQHQHQERLQQQHQERLQQQHQERLQQQHQERLQQQHQERLQQHQRHILMGFLSGQVMKLSATVQIGSHPPSCQNKCNMCNPCDAVQMPTPQGHQSLAHFLPHGGAQFETQQTNYNPESWKCKCGDSFFNP</sequence>
<evidence type="ECO:0000256" key="4">
    <source>
        <dbReference type="ARBA" id="ARBA00022729"/>
    </source>
</evidence>
<comment type="subcellular location">
    <subcellularLocation>
        <location evidence="1">Secreted</location>
    </subcellularLocation>
</comment>
<accession>A0ABP1AM27</accession>
<name>A0ABP1AM27_9BRYO</name>
<keyword evidence="8" id="KW-1185">Reference proteome</keyword>
<dbReference type="PANTHER" id="PTHR33109">
    <property type="entry name" value="EPIDERMAL PATTERNING FACTOR-LIKE PROTEIN 4"/>
    <property type="match status" value="1"/>
</dbReference>
<evidence type="ECO:0000313" key="7">
    <source>
        <dbReference type="EMBL" id="CAK9863600.1"/>
    </source>
</evidence>
<organism evidence="7 8">
    <name type="scientific">Sphagnum jensenii</name>
    <dbReference type="NCBI Taxonomy" id="128206"/>
    <lineage>
        <taxon>Eukaryota</taxon>
        <taxon>Viridiplantae</taxon>
        <taxon>Streptophyta</taxon>
        <taxon>Embryophyta</taxon>
        <taxon>Bryophyta</taxon>
        <taxon>Sphagnophytina</taxon>
        <taxon>Sphagnopsida</taxon>
        <taxon>Sphagnales</taxon>
        <taxon>Sphagnaceae</taxon>
        <taxon>Sphagnum</taxon>
    </lineage>
</organism>
<dbReference type="Pfam" id="PF17181">
    <property type="entry name" value="EPF"/>
    <property type="match status" value="1"/>
</dbReference>
<comment type="similarity">
    <text evidence="2">Belongs to the plant cysteine rich small secretory peptide family. Epidermal patterning factor subfamily.</text>
</comment>
<dbReference type="EMBL" id="OZ023714">
    <property type="protein sequence ID" value="CAK9863600.1"/>
    <property type="molecule type" value="Genomic_DNA"/>
</dbReference>
<dbReference type="Proteomes" id="UP001497522">
    <property type="component" value="Chromosome 13"/>
</dbReference>
<evidence type="ECO:0000256" key="3">
    <source>
        <dbReference type="ARBA" id="ARBA00022525"/>
    </source>
</evidence>
<dbReference type="InterPro" id="IPR039455">
    <property type="entry name" value="EPFL"/>
</dbReference>
<feature type="compositionally biased region" description="Basic and acidic residues" evidence="6">
    <location>
        <begin position="92"/>
        <end position="128"/>
    </location>
</feature>